<name>U6GPM1_EIMAC</name>
<accession>U6GPM1</accession>
<feature type="transmembrane region" description="Helical" evidence="1">
    <location>
        <begin position="192"/>
        <end position="214"/>
    </location>
</feature>
<feature type="transmembrane region" description="Helical" evidence="1">
    <location>
        <begin position="343"/>
        <end position="367"/>
    </location>
</feature>
<dbReference type="OrthoDB" id="346794at2759"/>
<protein>
    <recommendedName>
        <fullName evidence="4">Transmembrane protein</fullName>
    </recommendedName>
</protein>
<dbReference type="EMBL" id="HG671556">
    <property type="protein sequence ID" value="CDI81228.1"/>
    <property type="molecule type" value="Genomic_DNA"/>
</dbReference>
<feature type="transmembrane region" description="Helical" evidence="1">
    <location>
        <begin position="108"/>
        <end position="128"/>
    </location>
</feature>
<keyword evidence="1" id="KW-0472">Membrane</keyword>
<keyword evidence="1" id="KW-1133">Transmembrane helix</keyword>
<dbReference type="AlphaFoldDB" id="U6GPM1"/>
<dbReference type="RefSeq" id="XP_013248987.1">
    <property type="nucleotide sequence ID" value="XM_013393533.1"/>
</dbReference>
<organism evidence="2 3">
    <name type="scientific">Eimeria acervulina</name>
    <name type="common">Coccidian parasite</name>
    <dbReference type="NCBI Taxonomy" id="5801"/>
    <lineage>
        <taxon>Eukaryota</taxon>
        <taxon>Sar</taxon>
        <taxon>Alveolata</taxon>
        <taxon>Apicomplexa</taxon>
        <taxon>Conoidasida</taxon>
        <taxon>Coccidia</taxon>
        <taxon>Eucoccidiorida</taxon>
        <taxon>Eimeriorina</taxon>
        <taxon>Eimeriidae</taxon>
        <taxon>Eimeria</taxon>
    </lineage>
</organism>
<keyword evidence="3" id="KW-1185">Reference proteome</keyword>
<evidence type="ECO:0000256" key="1">
    <source>
        <dbReference type="SAM" id="Phobius"/>
    </source>
</evidence>
<evidence type="ECO:0000313" key="3">
    <source>
        <dbReference type="Proteomes" id="UP000018050"/>
    </source>
</evidence>
<proteinExistence type="predicted"/>
<sequence>MPLKLINPLLPVVKPLQCCSARWSALAGVALSVSPENEVMRLIKGELFFNFQKEMTVGEDFSARFQRKHQNICGGSVAVAVRCLSGADLLEGTMACSCMKPNYKGPGVGIWALALAFEFAVGALMIFLGSDSVPEITDNMNGFDASITDAIAQGGAANAVYIMGWLHLLLAAACSVFVTLGLFVCGIFMCPLCIFGWIQTFYCAVCTLVTGIYLRKYLDKLPLSADTIIDLPSDSNDVFVAQTGDVFFAQLNSGGLLAACVLSFVAGVLLARASRVSSGESVPGTSMMVQSMGLFAAIGALLGAGGGGVAPTPIMTTLWIVLTVAGAILMNIRACCCTKICNILMVALFGVGCALAVITMIFFSYIYTSVLDDPQKNADYSQLFVVMERGTGVILVSVLSLAAAVMSFLAAVYSARSLLCCGGGVTE</sequence>
<dbReference type="VEuPathDB" id="ToxoDB:EAH_00059930"/>
<evidence type="ECO:0008006" key="4">
    <source>
        <dbReference type="Google" id="ProtNLM"/>
    </source>
</evidence>
<feature type="transmembrane region" description="Helical" evidence="1">
    <location>
        <begin position="247"/>
        <end position="271"/>
    </location>
</feature>
<feature type="transmembrane region" description="Helical" evidence="1">
    <location>
        <begin position="292"/>
        <end position="310"/>
    </location>
</feature>
<reference evidence="2" key="1">
    <citation type="submission" date="2013-10" db="EMBL/GenBank/DDBJ databases">
        <title>Genomic analysis of the causative agents of coccidiosis in chickens.</title>
        <authorList>
            <person name="Reid A.J."/>
            <person name="Blake D."/>
            <person name="Billington K."/>
            <person name="Browne H."/>
            <person name="Dunn M."/>
            <person name="Hung S."/>
            <person name="Kawahara F."/>
            <person name="Miranda-Saavedra D."/>
            <person name="Mourier T."/>
            <person name="Nagra H."/>
            <person name="Otto T.D."/>
            <person name="Rawlings N."/>
            <person name="Sanchez A."/>
            <person name="Sanders M."/>
            <person name="Subramaniam C."/>
            <person name="Tay Y."/>
            <person name="Dear P."/>
            <person name="Doerig C."/>
            <person name="Gruber A."/>
            <person name="Parkinson J."/>
            <person name="Shirley M."/>
            <person name="Wan K.L."/>
            <person name="Berriman M."/>
            <person name="Tomley F."/>
            <person name="Pain A."/>
        </authorList>
    </citation>
    <scope>NUCLEOTIDE SEQUENCE [LARGE SCALE GENOMIC DNA]</scope>
    <source>
        <strain evidence="2">Houghton</strain>
    </source>
</reference>
<reference evidence="2" key="2">
    <citation type="submission" date="2013-10" db="EMBL/GenBank/DDBJ databases">
        <authorList>
            <person name="Aslett M."/>
        </authorList>
    </citation>
    <scope>NUCLEOTIDE SEQUENCE [LARGE SCALE GENOMIC DNA]</scope>
    <source>
        <strain evidence="2">Houghton</strain>
    </source>
</reference>
<feature type="transmembrane region" description="Helical" evidence="1">
    <location>
        <begin position="316"/>
        <end position="336"/>
    </location>
</feature>
<dbReference type="GeneID" id="25274063"/>
<feature type="transmembrane region" description="Helical" evidence="1">
    <location>
        <begin position="165"/>
        <end position="185"/>
    </location>
</feature>
<evidence type="ECO:0000313" key="2">
    <source>
        <dbReference type="EMBL" id="CDI81228.1"/>
    </source>
</evidence>
<keyword evidence="1" id="KW-0812">Transmembrane</keyword>
<feature type="transmembrane region" description="Helical" evidence="1">
    <location>
        <begin position="393"/>
        <end position="413"/>
    </location>
</feature>
<dbReference type="Proteomes" id="UP000018050">
    <property type="component" value="Unassembled WGS sequence"/>
</dbReference>
<gene>
    <name evidence="2" type="ORF">EAH_00059930</name>
</gene>